<evidence type="ECO:0000256" key="2">
    <source>
        <dbReference type="ARBA" id="ARBA00022670"/>
    </source>
</evidence>
<dbReference type="InterPro" id="IPR003738">
    <property type="entry name" value="SRAP"/>
</dbReference>
<evidence type="ECO:0000256" key="6">
    <source>
        <dbReference type="ARBA" id="ARBA00023125"/>
    </source>
</evidence>
<sequence length="231" mass="26384">MCGRLNVIDDPSVQQLMFELGITEPERKLNTARFKRATDAVTIIYQQHGQRIAEDAIWWLLLDKTELGFKPSKYTSFNTRYDKLTVPRSAGFIPFKQSRCVIVAKGFGETEYANKKPIHYYDMQAEHGQALAFGGLYKEWRHPQSGERQLSCSIITLPPHEKLKHIHSKAMPLILPQHDSLASINAWLDTCKPQQLNHLLQAHLPQNLIAQQIDKPSHYNPVGQTQFIAAD</sequence>
<dbReference type="EC" id="3.4.-.-" evidence="8"/>
<reference evidence="9 10" key="1">
    <citation type="submission" date="2018-01" db="EMBL/GenBank/DDBJ databases">
        <title>Genome sequence of a Cantenovulum-like bacteria.</title>
        <authorList>
            <person name="Tan W.R."/>
            <person name="Lau N.-S."/>
            <person name="Go F."/>
            <person name="Amirul A.-A.A."/>
        </authorList>
    </citation>
    <scope>NUCLEOTIDE SEQUENCE [LARGE SCALE GENOMIC DNA]</scope>
    <source>
        <strain evidence="9 10">CCB-QB4</strain>
    </source>
</reference>
<dbReference type="OrthoDB" id="6192129at2"/>
<dbReference type="Proteomes" id="UP000244441">
    <property type="component" value="Chromosome"/>
</dbReference>
<dbReference type="EMBL" id="CP026604">
    <property type="protein sequence ID" value="AWB68439.1"/>
    <property type="molecule type" value="Genomic_DNA"/>
</dbReference>
<dbReference type="GO" id="GO:0016829">
    <property type="term" value="F:lyase activity"/>
    <property type="evidence" value="ECO:0007669"/>
    <property type="project" value="UniProtKB-KW"/>
</dbReference>
<keyword evidence="10" id="KW-1185">Reference proteome</keyword>
<keyword evidence="7" id="KW-0456">Lyase</keyword>
<evidence type="ECO:0000313" key="10">
    <source>
        <dbReference type="Proteomes" id="UP000244441"/>
    </source>
</evidence>
<comment type="similarity">
    <text evidence="1 8">Belongs to the SOS response-associated peptidase family.</text>
</comment>
<evidence type="ECO:0000256" key="1">
    <source>
        <dbReference type="ARBA" id="ARBA00008136"/>
    </source>
</evidence>
<keyword evidence="5" id="KW-0190">Covalent protein-DNA linkage</keyword>
<keyword evidence="2 8" id="KW-0645">Protease</keyword>
<keyword evidence="3" id="KW-0227">DNA damage</keyword>
<dbReference type="AlphaFoldDB" id="A0A2S0VW44"/>
<dbReference type="KEGG" id="cate:C2869_19395"/>
<dbReference type="Pfam" id="PF02586">
    <property type="entry name" value="SRAP"/>
    <property type="match status" value="1"/>
</dbReference>
<protein>
    <recommendedName>
        <fullName evidence="8">Abasic site processing protein</fullName>
        <ecNumber evidence="8">3.4.-.-</ecNumber>
    </recommendedName>
</protein>
<dbReference type="PANTHER" id="PTHR13604">
    <property type="entry name" value="DC12-RELATED"/>
    <property type="match status" value="1"/>
</dbReference>
<dbReference type="Gene3D" id="3.90.1680.10">
    <property type="entry name" value="SOS response associated peptidase-like"/>
    <property type="match status" value="1"/>
</dbReference>
<keyword evidence="4 8" id="KW-0378">Hydrolase</keyword>
<gene>
    <name evidence="9" type="ORF">C2869_19395</name>
</gene>
<dbReference type="InterPro" id="IPR036590">
    <property type="entry name" value="SRAP-like"/>
</dbReference>
<evidence type="ECO:0000256" key="8">
    <source>
        <dbReference type="RuleBase" id="RU364100"/>
    </source>
</evidence>
<dbReference type="GO" id="GO:0006508">
    <property type="term" value="P:proteolysis"/>
    <property type="evidence" value="ECO:0007669"/>
    <property type="project" value="UniProtKB-KW"/>
</dbReference>
<dbReference type="SUPFAM" id="SSF143081">
    <property type="entry name" value="BB1717-like"/>
    <property type="match status" value="1"/>
</dbReference>
<accession>A0A2S0VW44</accession>
<evidence type="ECO:0000313" key="9">
    <source>
        <dbReference type="EMBL" id="AWB68439.1"/>
    </source>
</evidence>
<dbReference type="GO" id="GO:0003697">
    <property type="term" value="F:single-stranded DNA binding"/>
    <property type="evidence" value="ECO:0007669"/>
    <property type="project" value="InterPro"/>
</dbReference>
<name>A0A2S0VW44_9ALTE</name>
<evidence type="ECO:0000256" key="5">
    <source>
        <dbReference type="ARBA" id="ARBA00023124"/>
    </source>
</evidence>
<proteinExistence type="inferred from homology"/>
<keyword evidence="6" id="KW-0238">DNA-binding</keyword>
<dbReference type="GO" id="GO:0008233">
    <property type="term" value="F:peptidase activity"/>
    <property type="evidence" value="ECO:0007669"/>
    <property type="project" value="UniProtKB-KW"/>
</dbReference>
<dbReference type="RefSeq" id="WP_108604498.1">
    <property type="nucleotide sequence ID" value="NZ_CP026604.1"/>
</dbReference>
<organism evidence="9 10">
    <name type="scientific">Saccharobesus litoralis</name>
    <dbReference type="NCBI Taxonomy" id="2172099"/>
    <lineage>
        <taxon>Bacteria</taxon>
        <taxon>Pseudomonadati</taxon>
        <taxon>Pseudomonadota</taxon>
        <taxon>Gammaproteobacteria</taxon>
        <taxon>Alteromonadales</taxon>
        <taxon>Alteromonadaceae</taxon>
        <taxon>Saccharobesus</taxon>
    </lineage>
</organism>
<evidence type="ECO:0000256" key="4">
    <source>
        <dbReference type="ARBA" id="ARBA00022801"/>
    </source>
</evidence>
<evidence type="ECO:0000256" key="3">
    <source>
        <dbReference type="ARBA" id="ARBA00022763"/>
    </source>
</evidence>
<dbReference type="GO" id="GO:0106300">
    <property type="term" value="P:protein-DNA covalent cross-linking repair"/>
    <property type="evidence" value="ECO:0007669"/>
    <property type="project" value="InterPro"/>
</dbReference>
<evidence type="ECO:0000256" key="7">
    <source>
        <dbReference type="ARBA" id="ARBA00023239"/>
    </source>
</evidence>
<dbReference type="PANTHER" id="PTHR13604:SF0">
    <property type="entry name" value="ABASIC SITE PROCESSING PROTEIN HMCES"/>
    <property type="match status" value="1"/>
</dbReference>